<dbReference type="InterPro" id="IPR045518">
    <property type="entry name" value="2EXR"/>
</dbReference>
<organism evidence="2 3">
    <name type="scientific">Phialocephala subalpina</name>
    <dbReference type="NCBI Taxonomy" id="576137"/>
    <lineage>
        <taxon>Eukaryota</taxon>
        <taxon>Fungi</taxon>
        <taxon>Dikarya</taxon>
        <taxon>Ascomycota</taxon>
        <taxon>Pezizomycotina</taxon>
        <taxon>Leotiomycetes</taxon>
        <taxon>Helotiales</taxon>
        <taxon>Mollisiaceae</taxon>
        <taxon>Phialocephala</taxon>
        <taxon>Phialocephala fortinii species complex</taxon>
    </lineage>
</organism>
<dbReference type="Proteomes" id="UP000184330">
    <property type="component" value="Unassembled WGS sequence"/>
</dbReference>
<dbReference type="AlphaFoldDB" id="A0A1L7XD88"/>
<sequence>MALRRFKGPSPKFHVFTQLPKELRVLIWEAAMPDPRVIHLRYQGDRGLKSRTPVPTLLFVCRESFEVMSRYYTKSFGTVLWSASTWFNFQKDTLYIDNQLKKHLPYLYLDTIHVQNLAIYSEASRTEGLYRWGDHHMPMELLLHKALRLFPNVQKLTIITFQYLDHKGLDIIFKEPFLLLPITAQQRLDEARKYRGPYVNIRCRDIARDDRDGSGNFRPVDVGQMEALKTTPEKNNRPELNETQFETVRAILNRRKPSPLRFERLEKLERLRVSLTASDRQAWTIPKEIKVRIATDSKGSKELNKRGEHMMQCGIVSGDRHAYTKTEEVAVE</sequence>
<gene>
    <name evidence="2" type="ORF">PAC_12888</name>
</gene>
<keyword evidence="3" id="KW-1185">Reference proteome</keyword>
<protein>
    <recommendedName>
        <fullName evidence="1">2EXR domain-containing protein</fullName>
    </recommendedName>
</protein>
<dbReference type="OrthoDB" id="3437257at2759"/>
<reference evidence="2 3" key="1">
    <citation type="submission" date="2016-03" db="EMBL/GenBank/DDBJ databases">
        <authorList>
            <person name="Ploux O."/>
        </authorList>
    </citation>
    <scope>NUCLEOTIDE SEQUENCE [LARGE SCALE GENOMIC DNA]</scope>
    <source>
        <strain evidence="2 3">UAMH 11012</strain>
    </source>
</reference>
<dbReference type="PANTHER" id="PTHR35910:SF6">
    <property type="entry name" value="2EXR DOMAIN-CONTAINING PROTEIN"/>
    <property type="match status" value="1"/>
</dbReference>
<feature type="domain" description="2EXR" evidence="1">
    <location>
        <begin position="13"/>
        <end position="94"/>
    </location>
</feature>
<evidence type="ECO:0000313" key="3">
    <source>
        <dbReference type="Proteomes" id="UP000184330"/>
    </source>
</evidence>
<evidence type="ECO:0000259" key="1">
    <source>
        <dbReference type="Pfam" id="PF20150"/>
    </source>
</evidence>
<name>A0A1L7XD88_9HELO</name>
<dbReference type="Pfam" id="PF20150">
    <property type="entry name" value="2EXR"/>
    <property type="match status" value="1"/>
</dbReference>
<dbReference type="EMBL" id="FJOG01000022">
    <property type="protein sequence ID" value="CZR62991.1"/>
    <property type="molecule type" value="Genomic_DNA"/>
</dbReference>
<accession>A0A1L7XD88</accession>
<dbReference type="PANTHER" id="PTHR35910">
    <property type="entry name" value="2EXR DOMAIN-CONTAINING PROTEIN"/>
    <property type="match status" value="1"/>
</dbReference>
<proteinExistence type="predicted"/>
<evidence type="ECO:0000313" key="2">
    <source>
        <dbReference type="EMBL" id="CZR62991.1"/>
    </source>
</evidence>